<comment type="subunit">
    <text evidence="2">Homodimer.</text>
</comment>
<evidence type="ECO:0000256" key="7">
    <source>
        <dbReference type="ARBA" id="ARBA00023125"/>
    </source>
</evidence>
<comment type="caution">
    <text evidence="13">The sequence shown here is derived from an EMBL/GenBank/DDBJ whole genome shotgun (WGS) entry which is preliminary data.</text>
</comment>
<dbReference type="GO" id="GO:0003677">
    <property type="term" value="F:DNA binding"/>
    <property type="evidence" value="ECO:0007669"/>
    <property type="project" value="UniProtKB-KW"/>
</dbReference>
<sequence length="819" mass="93482">DLFFSLHPLRNSRFLLPVFVGSRFSIYKWSNDGFFQHKVHVEGRDLVFIGLSGKEFSVPSFRSCVEKVGQYIEMETAIIPVTPITPTDNNDLVSSEVQPNKRRRKKSIVWDHFTVETVGDGCIRACCNQCKKSFAYITGSKLAGTSHLKRHIALGICPVSRQRNQQASDTKTANATYEPRKRQRATPGFANIPFNQERCNHEIAKMIIMHEYPLHIVEHPGFIDFARTLQPQFNMVSFNTIQGDCVAMYLNEKQRLLNFINEIPGRISLTLDLRISNQTVGYVFITGQFIDMEWNLHRCLLNVVMVPSPDSDCALQQAVVSCLSDWHLENRLFTLGLDQSFSNVNINQNLRALFSVRNPYMLHGQFLIGNCFARVTSLLAQEALWSVGETVKKIRDSVKFVKTSDTHEETFFGLKEQLKVPSMKDIFIDDQTKWNTTYDMLAAACELKQVFLCLETSIPDYNIAPSMDDWKQIEILCTYLKLFFDAVSILTGPTYPNASAFYHEVSKVQLELTHAAMSNDPFISNLTKPLKEKFDRYWSDCFLVLAIAVVMDPRFKMKLVEFSFSRIYGDDAGMWIKIVDDGIHELYLEYIAQALPPPETFVEERNGSIIPEQNGGVILKTEPPEDGYLHEEGYLQEEQTHEAAPQEVSHHEVAHQEDSHHDVAHREVSDQEVDSQEITHQEEASQEVPSQDPLISIGDGLSDFEVYISEISGSHQMKSELDQYLEESLLPRVQDFDILGWWKLNKTKYPTLSRMASDILSMPFSTVGPDSVFDTERKKMDNYHSSLRPVTLEALICAKDWLQYGGLSQSCDGNVKMEF</sequence>
<keyword evidence="9" id="KW-0539">Nucleus</keyword>
<dbReference type="InterPro" id="IPR003656">
    <property type="entry name" value="Znf_BED"/>
</dbReference>
<keyword evidence="7" id="KW-0238">DNA-binding</keyword>
<evidence type="ECO:0000256" key="11">
    <source>
        <dbReference type="SAM" id="MobiDB-lite"/>
    </source>
</evidence>
<evidence type="ECO:0000313" key="14">
    <source>
        <dbReference type="Proteomes" id="UP000593568"/>
    </source>
</evidence>
<accession>A0A7J9EY92</accession>
<evidence type="ECO:0000259" key="12">
    <source>
        <dbReference type="PROSITE" id="PS50808"/>
    </source>
</evidence>
<evidence type="ECO:0000256" key="1">
    <source>
        <dbReference type="ARBA" id="ARBA00004123"/>
    </source>
</evidence>
<evidence type="ECO:0000256" key="3">
    <source>
        <dbReference type="ARBA" id="ARBA00022723"/>
    </source>
</evidence>
<dbReference type="InterPro" id="IPR025525">
    <property type="entry name" value="hAT-like_transposase_RNase-H"/>
</dbReference>
<comment type="subcellular location">
    <subcellularLocation>
        <location evidence="1">Nucleus</location>
    </subcellularLocation>
</comment>
<dbReference type="Pfam" id="PF05699">
    <property type="entry name" value="Dimer_Tnp_hAT"/>
    <property type="match status" value="1"/>
</dbReference>
<organism evidence="13 14">
    <name type="scientific">Gossypium trilobum</name>
    <dbReference type="NCBI Taxonomy" id="34281"/>
    <lineage>
        <taxon>Eukaryota</taxon>
        <taxon>Viridiplantae</taxon>
        <taxon>Streptophyta</taxon>
        <taxon>Embryophyta</taxon>
        <taxon>Tracheophyta</taxon>
        <taxon>Spermatophyta</taxon>
        <taxon>Magnoliopsida</taxon>
        <taxon>eudicotyledons</taxon>
        <taxon>Gunneridae</taxon>
        <taxon>Pentapetalae</taxon>
        <taxon>rosids</taxon>
        <taxon>malvids</taxon>
        <taxon>Malvales</taxon>
        <taxon>Malvaceae</taxon>
        <taxon>Malvoideae</taxon>
        <taxon>Gossypium</taxon>
    </lineage>
</organism>
<evidence type="ECO:0000256" key="10">
    <source>
        <dbReference type="PROSITE-ProRule" id="PRU00027"/>
    </source>
</evidence>
<feature type="region of interest" description="Disordered" evidence="11">
    <location>
        <begin position="654"/>
        <end position="693"/>
    </location>
</feature>
<dbReference type="PROSITE" id="PS50808">
    <property type="entry name" value="ZF_BED"/>
    <property type="match status" value="1"/>
</dbReference>
<dbReference type="GO" id="GO:0005634">
    <property type="term" value="C:nucleus"/>
    <property type="evidence" value="ECO:0007669"/>
    <property type="project" value="UniProtKB-SubCell"/>
</dbReference>
<feature type="non-terminal residue" evidence="13">
    <location>
        <position position="1"/>
    </location>
</feature>
<keyword evidence="5" id="KW-0862">Zinc</keyword>
<dbReference type="PANTHER" id="PTHR46481">
    <property type="entry name" value="ZINC FINGER BED DOMAIN-CONTAINING PROTEIN 4"/>
    <property type="match status" value="1"/>
</dbReference>
<evidence type="ECO:0000256" key="4">
    <source>
        <dbReference type="ARBA" id="ARBA00022771"/>
    </source>
</evidence>
<feature type="compositionally biased region" description="Basic and acidic residues" evidence="11">
    <location>
        <begin position="654"/>
        <end position="669"/>
    </location>
</feature>
<dbReference type="InterPro" id="IPR008906">
    <property type="entry name" value="HATC_C_dom"/>
</dbReference>
<evidence type="ECO:0000256" key="9">
    <source>
        <dbReference type="ARBA" id="ARBA00023242"/>
    </source>
</evidence>
<evidence type="ECO:0000313" key="13">
    <source>
        <dbReference type="EMBL" id="MBA0778006.1"/>
    </source>
</evidence>
<gene>
    <name evidence="13" type="ORF">Gotri_005942</name>
</gene>
<dbReference type="Pfam" id="PF14372">
    <property type="entry name" value="hAT-like_RNase-H"/>
    <property type="match status" value="1"/>
</dbReference>
<dbReference type="SUPFAM" id="SSF53098">
    <property type="entry name" value="Ribonuclease H-like"/>
    <property type="match status" value="1"/>
</dbReference>
<dbReference type="InterPro" id="IPR012337">
    <property type="entry name" value="RNaseH-like_sf"/>
</dbReference>
<keyword evidence="3" id="KW-0479">Metal-binding</keyword>
<keyword evidence="14" id="KW-1185">Reference proteome</keyword>
<dbReference type="SUPFAM" id="SSF57667">
    <property type="entry name" value="beta-beta-alpha zinc fingers"/>
    <property type="match status" value="1"/>
</dbReference>
<keyword evidence="4 10" id="KW-0863">Zinc-finger</keyword>
<evidence type="ECO:0000256" key="8">
    <source>
        <dbReference type="ARBA" id="ARBA00023163"/>
    </source>
</evidence>
<evidence type="ECO:0000256" key="2">
    <source>
        <dbReference type="ARBA" id="ARBA00011738"/>
    </source>
</evidence>
<proteinExistence type="predicted"/>
<reference evidence="13 14" key="1">
    <citation type="journal article" date="2019" name="Genome Biol. Evol.">
        <title>Insights into the evolution of the New World diploid cottons (Gossypium, subgenus Houzingenia) based on genome sequencing.</title>
        <authorList>
            <person name="Grover C.E."/>
            <person name="Arick M.A. 2nd"/>
            <person name="Thrash A."/>
            <person name="Conover J.L."/>
            <person name="Sanders W.S."/>
            <person name="Peterson D.G."/>
            <person name="Frelichowski J.E."/>
            <person name="Scheffler J.A."/>
            <person name="Scheffler B.E."/>
            <person name="Wendel J.F."/>
        </authorList>
    </citation>
    <scope>NUCLEOTIDE SEQUENCE [LARGE SCALE GENOMIC DNA]</scope>
    <source>
        <strain evidence="13">8</strain>
        <tissue evidence="13">Leaf</tissue>
    </source>
</reference>
<name>A0A7J9EY92_9ROSI</name>
<dbReference type="Proteomes" id="UP000593568">
    <property type="component" value="Unassembled WGS sequence"/>
</dbReference>
<protein>
    <recommendedName>
        <fullName evidence="12">BED-type domain-containing protein</fullName>
    </recommendedName>
</protein>
<feature type="domain" description="BED-type" evidence="12">
    <location>
        <begin position="104"/>
        <end position="164"/>
    </location>
</feature>
<dbReference type="InterPro" id="IPR036236">
    <property type="entry name" value="Znf_C2H2_sf"/>
</dbReference>
<dbReference type="InterPro" id="IPR052035">
    <property type="entry name" value="ZnF_BED_domain_contain"/>
</dbReference>
<dbReference type="SMART" id="SM00614">
    <property type="entry name" value="ZnF_BED"/>
    <property type="match status" value="1"/>
</dbReference>
<dbReference type="AlphaFoldDB" id="A0A7J9EY92"/>
<keyword evidence="6" id="KW-0805">Transcription regulation</keyword>
<keyword evidence="8" id="KW-0804">Transcription</keyword>
<dbReference type="GO" id="GO:0009791">
    <property type="term" value="P:post-embryonic development"/>
    <property type="evidence" value="ECO:0007669"/>
    <property type="project" value="UniProtKB-ARBA"/>
</dbReference>
<dbReference type="EMBL" id="JABEZW010000010">
    <property type="protein sequence ID" value="MBA0778006.1"/>
    <property type="molecule type" value="Genomic_DNA"/>
</dbReference>
<evidence type="ECO:0000256" key="6">
    <source>
        <dbReference type="ARBA" id="ARBA00023015"/>
    </source>
</evidence>
<dbReference type="GO" id="GO:0046983">
    <property type="term" value="F:protein dimerization activity"/>
    <property type="evidence" value="ECO:0007669"/>
    <property type="project" value="InterPro"/>
</dbReference>
<dbReference type="PANTHER" id="PTHR46481:SF10">
    <property type="entry name" value="ZINC FINGER BED DOMAIN-CONTAINING PROTEIN 39"/>
    <property type="match status" value="1"/>
</dbReference>
<dbReference type="GO" id="GO:0008270">
    <property type="term" value="F:zinc ion binding"/>
    <property type="evidence" value="ECO:0007669"/>
    <property type="project" value="UniProtKB-KW"/>
</dbReference>
<evidence type="ECO:0000256" key="5">
    <source>
        <dbReference type="ARBA" id="ARBA00022833"/>
    </source>
</evidence>